<dbReference type="GO" id="GO:0007162">
    <property type="term" value="P:negative regulation of cell adhesion"/>
    <property type="evidence" value="ECO:0007669"/>
    <property type="project" value="TreeGrafter"/>
</dbReference>
<dbReference type="PANTHER" id="PTHR22625">
    <property type="entry name" value="PLEXIN"/>
    <property type="match status" value="1"/>
</dbReference>
<keyword evidence="4 14" id="KW-0732">Signal</keyword>
<dbReference type="InterPro" id="IPR013783">
    <property type="entry name" value="Ig-like_fold"/>
</dbReference>
<dbReference type="Pfam" id="PF24317">
    <property type="entry name" value="PSI_Plexin-B"/>
    <property type="match status" value="1"/>
</dbReference>
<keyword evidence="2" id="KW-1003">Cell membrane</keyword>
<dbReference type="SUPFAM" id="SSF81296">
    <property type="entry name" value="E set domains"/>
    <property type="match status" value="2"/>
</dbReference>
<dbReference type="CDD" id="cd00603">
    <property type="entry name" value="IPT_PCSR"/>
    <property type="match status" value="1"/>
</dbReference>
<dbReference type="Gene3D" id="2.130.10.10">
    <property type="entry name" value="YVTN repeat-like/Quinoprotein amine dehydrogenase"/>
    <property type="match status" value="1"/>
</dbReference>
<keyword evidence="9" id="KW-0675">Receptor</keyword>
<dbReference type="InterPro" id="IPR036352">
    <property type="entry name" value="Semap_dom_sf"/>
</dbReference>
<dbReference type="GO" id="GO:0008360">
    <property type="term" value="P:regulation of cell shape"/>
    <property type="evidence" value="ECO:0007669"/>
    <property type="project" value="TreeGrafter"/>
</dbReference>
<dbReference type="InterPro" id="IPR057533">
    <property type="entry name" value="PSI_Plexin-B"/>
</dbReference>
<feature type="chain" id="PRO_5034138725" description="Sema domain-containing protein" evidence="14">
    <location>
        <begin position="20"/>
        <end position="1523"/>
    </location>
</feature>
<evidence type="ECO:0000256" key="5">
    <source>
        <dbReference type="ARBA" id="ARBA00022737"/>
    </source>
</evidence>
<dbReference type="InterPro" id="IPR008936">
    <property type="entry name" value="Rho_GTPase_activation_prot"/>
</dbReference>
<dbReference type="InterPro" id="IPR013548">
    <property type="entry name" value="Plexin_cytoplasmic_RasGAP_dom"/>
</dbReference>
<reference evidence="16" key="1">
    <citation type="submission" date="2025-08" db="UniProtKB">
        <authorList>
            <consortium name="Ensembl"/>
        </authorList>
    </citation>
    <scope>IDENTIFICATION</scope>
</reference>
<evidence type="ECO:0000256" key="9">
    <source>
        <dbReference type="ARBA" id="ARBA00023170"/>
    </source>
</evidence>
<keyword evidence="3 13" id="KW-0812">Transmembrane</keyword>
<dbReference type="FunFam" id="1.10.506.10:FF:000012">
    <property type="entry name" value="Plexin B1"/>
    <property type="match status" value="1"/>
</dbReference>
<dbReference type="InterPro" id="IPR046800">
    <property type="entry name" value="Plexin_RBD"/>
</dbReference>
<dbReference type="GO" id="GO:0005886">
    <property type="term" value="C:plasma membrane"/>
    <property type="evidence" value="ECO:0007669"/>
    <property type="project" value="UniProtKB-SubCell"/>
</dbReference>
<keyword evidence="17" id="KW-1185">Reference proteome</keyword>
<dbReference type="InterPro" id="IPR001627">
    <property type="entry name" value="Semap_dom"/>
</dbReference>
<evidence type="ECO:0000259" key="15">
    <source>
        <dbReference type="PROSITE" id="PS51004"/>
    </source>
</evidence>
<dbReference type="Proteomes" id="UP000694388">
    <property type="component" value="Unplaced"/>
</dbReference>
<dbReference type="SMART" id="SM00630">
    <property type="entry name" value="Sema"/>
    <property type="match status" value="1"/>
</dbReference>
<evidence type="ECO:0000256" key="14">
    <source>
        <dbReference type="SAM" id="SignalP"/>
    </source>
</evidence>
<comment type="caution">
    <text evidence="11">Lacks conserved residue(s) required for the propagation of feature annotation.</text>
</comment>
<evidence type="ECO:0000256" key="11">
    <source>
        <dbReference type="PROSITE-ProRule" id="PRU00352"/>
    </source>
</evidence>
<evidence type="ECO:0000256" key="4">
    <source>
        <dbReference type="ARBA" id="ARBA00022729"/>
    </source>
</evidence>
<dbReference type="InterPro" id="IPR014756">
    <property type="entry name" value="Ig_E-set"/>
</dbReference>
<keyword evidence="6 13" id="KW-1133">Transmembrane helix</keyword>
<keyword evidence="12" id="KW-0175">Coiled coil</keyword>
<dbReference type="GO" id="GO:0017154">
    <property type="term" value="F:semaphorin receptor activity"/>
    <property type="evidence" value="ECO:0007669"/>
    <property type="project" value="InterPro"/>
</dbReference>
<comment type="subcellular location">
    <subcellularLocation>
        <location evidence="1">Cell membrane</location>
        <topology evidence="1">Single-pass type I membrane protein</topology>
    </subcellularLocation>
</comment>
<dbReference type="PROSITE" id="PS51004">
    <property type="entry name" value="SEMA"/>
    <property type="match status" value="1"/>
</dbReference>
<name>A0A8C4NK64_EPTBU</name>
<feature type="signal peptide" evidence="14">
    <location>
        <begin position="1"/>
        <end position="19"/>
    </location>
</feature>
<dbReference type="InterPro" id="IPR016201">
    <property type="entry name" value="PSI"/>
</dbReference>
<evidence type="ECO:0000313" key="16">
    <source>
        <dbReference type="Ensembl" id="ENSEBUP00000004194.1"/>
    </source>
</evidence>
<dbReference type="SUPFAM" id="SSF101912">
    <property type="entry name" value="Sema domain"/>
    <property type="match status" value="1"/>
</dbReference>
<accession>A0A8C4NK64</accession>
<evidence type="ECO:0000256" key="8">
    <source>
        <dbReference type="ARBA" id="ARBA00023157"/>
    </source>
</evidence>
<dbReference type="InterPro" id="IPR015943">
    <property type="entry name" value="WD40/YVTN_repeat-like_dom_sf"/>
</dbReference>
<evidence type="ECO:0000256" key="1">
    <source>
        <dbReference type="ARBA" id="ARBA00004251"/>
    </source>
</evidence>
<dbReference type="SMART" id="SM00423">
    <property type="entry name" value="PSI"/>
    <property type="match status" value="1"/>
</dbReference>
<dbReference type="GO" id="GO:0030334">
    <property type="term" value="P:regulation of cell migration"/>
    <property type="evidence" value="ECO:0007669"/>
    <property type="project" value="TreeGrafter"/>
</dbReference>
<keyword evidence="5" id="KW-0677">Repeat</keyword>
<dbReference type="Pfam" id="PF08337">
    <property type="entry name" value="Plexin_cytopl"/>
    <property type="match status" value="1"/>
</dbReference>
<dbReference type="InterPro" id="IPR031148">
    <property type="entry name" value="Plexin"/>
</dbReference>
<dbReference type="Pfam" id="PF20170">
    <property type="entry name" value="Plexin_RBD"/>
    <property type="match status" value="1"/>
</dbReference>
<evidence type="ECO:0000313" key="17">
    <source>
        <dbReference type="Proteomes" id="UP000694388"/>
    </source>
</evidence>
<dbReference type="Gene3D" id="2.60.40.10">
    <property type="entry name" value="Immunoglobulins"/>
    <property type="match status" value="2"/>
</dbReference>
<dbReference type="InterPro" id="IPR002909">
    <property type="entry name" value="IPT_dom"/>
</dbReference>
<evidence type="ECO:0000256" key="7">
    <source>
        <dbReference type="ARBA" id="ARBA00023136"/>
    </source>
</evidence>
<dbReference type="GO" id="GO:0002116">
    <property type="term" value="C:semaphorin receptor complex"/>
    <property type="evidence" value="ECO:0007669"/>
    <property type="project" value="TreeGrafter"/>
</dbReference>
<dbReference type="Pfam" id="PF01833">
    <property type="entry name" value="TIG"/>
    <property type="match status" value="2"/>
</dbReference>
<keyword evidence="8" id="KW-1015">Disulfide bond</keyword>
<evidence type="ECO:0000256" key="10">
    <source>
        <dbReference type="ARBA" id="ARBA00023180"/>
    </source>
</evidence>
<evidence type="ECO:0000256" key="13">
    <source>
        <dbReference type="SAM" id="Phobius"/>
    </source>
</evidence>
<proteinExistence type="predicted"/>
<evidence type="ECO:0000256" key="2">
    <source>
        <dbReference type="ARBA" id="ARBA00022475"/>
    </source>
</evidence>
<dbReference type="GO" id="GO:0050772">
    <property type="term" value="P:positive regulation of axonogenesis"/>
    <property type="evidence" value="ECO:0007669"/>
    <property type="project" value="TreeGrafter"/>
</dbReference>
<keyword evidence="10" id="KW-0325">Glycoprotein</keyword>
<evidence type="ECO:0000256" key="3">
    <source>
        <dbReference type="ARBA" id="ARBA00022692"/>
    </source>
</evidence>
<feature type="coiled-coil region" evidence="12">
    <location>
        <begin position="905"/>
        <end position="932"/>
    </location>
</feature>
<protein>
    <recommendedName>
        <fullName evidence="15">Sema domain-containing protein</fullName>
    </recommendedName>
</protein>
<dbReference type="SUPFAM" id="SSF48350">
    <property type="entry name" value="GTPase activation domain, GAP"/>
    <property type="match status" value="1"/>
</dbReference>
<feature type="transmembrane region" description="Helical" evidence="13">
    <location>
        <begin position="1171"/>
        <end position="1195"/>
    </location>
</feature>
<organism evidence="16 17">
    <name type="scientific">Eptatretus burgeri</name>
    <name type="common">Inshore hagfish</name>
    <dbReference type="NCBI Taxonomy" id="7764"/>
    <lineage>
        <taxon>Eukaryota</taxon>
        <taxon>Metazoa</taxon>
        <taxon>Chordata</taxon>
        <taxon>Craniata</taxon>
        <taxon>Vertebrata</taxon>
        <taxon>Cyclostomata</taxon>
        <taxon>Myxini</taxon>
        <taxon>Myxiniformes</taxon>
        <taxon>Myxinidae</taxon>
        <taxon>Eptatretinae</taxon>
        <taxon>Eptatretus</taxon>
    </lineage>
</organism>
<dbReference type="Ensembl" id="ENSEBUT00000004616.1">
    <property type="protein sequence ID" value="ENSEBUP00000004194.1"/>
    <property type="gene ID" value="ENSEBUG00000002856.1"/>
</dbReference>
<evidence type="ECO:0000256" key="6">
    <source>
        <dbReference type="ARBA" id="ARBA00022989"/>
    </source>
</evidence>
<feature type="domain" description="Sema" evidence="15">
    <location>
        <begin position="13"/>
        <end position="333"/>
    </location>
</feature>
<reference evidence="16" key="2">
    <citation type="submission" date="2025-09" db="UniProtKB">
        <authorList>
            <consortium name="Ensembl"/>
        </authorList>
    </citation>
    <scope>IDENTIFICATION</scope>
</reference>
<dbReference type="Gene3D" id="3.10.20.90">
    <property type="entry name" value="Phosphatidylinositol 3-kinase Catalytic Subunit, Chain A, domain 1"/>
    <property type="match status" value="1"/>
</dbReference>
<dbReference type="GeneTree" id="ENSGT01150000286928"/>
<dbReference type="Gene3D" id="1.10.506.10">
    <property type="entry name" value="GTPase Activation - p120gap, domain 1"/>
    <property type="match status" value="2"/>
</dbReference>
<dbReference type="PANTHER" id="PTHR22625:SF44">
    <property type="entry name" value="PLEXIN-B"/>
    <property type="match status" value="1"/>
</dbReference>
<keyword evidence="7 13" id="KW-0472">Membrane</keyword>
<feature type="transmembrane region" description="Helical" evidence="13">
    <location>
        <begin position="881"/>
        <end position="901"/>
    </location>
</feature>
<sequence length="1523" mass="172238">MVLIALLVLGLLVFEVSIADLPAVKIFSSKTQLNHMVVDSINTGEVYVGAVNYLYHLSPTLECYEERNTGPRNDSRKCLPDYDGHCDVRLTNSSNQLLVLSPNQKSLIVCGSLLMGTCMQLNSSNISRVMFQHKYLSYNLMVASNDPKVPSVAVIVNFPKSQEPTLLVGTGKPFAEDIKPISTRSLTGGETFMILKENMELRIKEGTDYQFHFILAFQENEHAYFLFTRLAKEDKNKRKTYLASLCVPQKDDYKSYIEVPLSCMNEGVAKDAFVGAIGTQLATNMKNSSNASYYEGVKEGSKALFVSFISHESATDKTDTKSAICIFTLPRLEAMVIETRKNCYSGDYKKAFVQYHEHLSCKTSTKPTNTPNVSHLRKLMFNCFPLLLFRSAYHRCTRRSDCPNTSDTHWLWSHDQHCLKPIVTPMNASRNAKTEVFLMKSLRCPGVRPSVNFWFPSILRRTPCAIFSFYICIPLSKVTAFNKTSRTSSCFFSEQILKRGEIKCNSSLCSVTVYKCSVGREDCSLCQTADAELECTWCAKDHRCVFKTNCTSKEEPSKCPAPRIVQIFPKNGTLEGGSRVTIKGHDLGQKHEDIESVTVVNKPCEIDTLLYSISSRSVIILGYTRFAVAVESIYANVLSGLELGVVIFVQQPKPKTISPKKGPVAGGTQLTVSGTKLKVGMPEDVEVQVGGKPCRGLLFFSFFPSSGGRDITVKGSNLDSVTHPIMRSVVSTARRRRRSHHHQMLSSEVRGKDSIKADIQFIMDNFVRNFSSIQYFADPTMLKLNVKDPTRPYIYKLDTILVAEGQNLARAMSKEEVQARLGNIPCTVSTLIDKYLYCNPESGSEYPKKPVNFTVVMGNVKFNLGPVEYENEPAMKLEYKIALAIGAVILALFVITIIFIYRRKSKKAIRDYKKVQVQLESLETNVRDTCKKQFTDLMTEMNDMSGDIMGSGTPFLDYKLYAERVFFPGLDSPLSRELDVPAAHKVTIEHGLNQLSNLLNSRLFLTTFIHTLESQRTFTARDRGYVASLLTVALHSKLEYYTDILKTLLKDLMDQYVAKNPKLMLRRTETVVEKMLTNWISICLYNFLKVSGESLFMLYKAIKHQVEKGPVDAIIKKAKYSLNDNRLLGEDVEYHPPPRSLSVSRPLAVSPRPSPARSFPFPHFFLKVPSISYFAVSTKLIFCTTLYIYLVLYFLSSSLEWRNGRAGHLLLCDEDVSSVDDGRWKKINTLQHYKVPNEASVALVSQLGNTQDYQGHQTPMLEDGEDGGQQPWHLVKASDDVDMVRKNRRSSSMRERDRTKAIPEIYLTRLLSMKGILQKFVDDFFRVVLSTSLPVPLAVKYFFDFLDQQADMNGINDPETIHIWKTNSLPLRFWVNILKNPHFVFDVHVSDIVDASLSVIAQTFMDSCTTTEQRLGRDSPINKLLYAREISGYKKMVEKYYSDIRQMIPVSDQEMNTMLAEESRAHSHELNSIVALHELYKYVIKYYDEIISALESNEAAQKIELAYRLQQVAAAVENKVTEV</sequence>
<evidence type="ECO:0000256" key="12">
    <source>
        <dbReference type="SAM" id="Coils"/>
    </source>
</evidence>